<protein>
    <submittedName>
        <fullName evidence="4">Small ribosomal protein 3</fullName>
    </submittedName>
</protein>
<reference evidence="4" key="1">
    <citation type="journal article" date="2015" name="Genome Biol. Evol.">
        <title>The plastomes of two species in the endoparasite genus Pilostyles (Apodanthaceae) each retain just five or six possibly functional genes.</title>
        <authorList>
            <person name="Bellot S."/>
            <person name="Renner S.S."/>
        </authorList>
    </citation>
    <scope>NUCLEOTIDE SEQUENCE</scope>
</reference>
<geneLocation type="plastid" evidence="4"/>
<dbReference type="GO" id="GO:1990904">
    <property type="term" value="C:ribonucleoprotein complex"/>
    <property type="evidence" value="ECO:0007669"/>
    <property type="project" value="UniProtKB-KW"/>
</dbReference>
<evidence type="ECO:0000256" key="1">
    <source>
        <dbReference type="ARBA" id="ARBA00010761"/>
    </source>
</evidence>
<evidence type="ECO:0000313" key="4">
    <source>
        <dbReference type="EMBL" id="ALT22440.1"/>
    </source>
</evidence>
<keyword evidence="4" id="KW-0934">Plastid</keyword>
<dbReference type="SUPFAM" id="SSF54821">
    <property type="entry name" value="Ribosomal protein S3 C-terminal domain"/>
    <property type="match status" value="1"/>
</dbReference>
<evidence type="ECO:0000256" key="2">
    <source>
        <dbReference type="ARBA" id="ARBA00022980"/>
    </source>
</evidence>
<dbReference type="Gene3D" id="3.30.1140.32">
    <property type="entry name" value="Ribosomal protein S3, C-terminal domain"/>
    <property type="match status" value="1"/>
</dbReference>
<evidence type="ECO:0000256" key="3">
    <source>
        <dbReference type="ARBA" id="ARBA00023274"/>
    </source>
</evidence>
<keyword evidence="3" id="KW-0687">Ribonucleoprotein</keyword>
<dbReference type="RefSeq" id="YP_009229304.1">
    <property type="nucleotide sequence ID" value="NC_029236.1"/>
</dbReference>
<dbReference type="InterPro" id="IPR036419">
    <property type="entry name" value="Ribosomal_S3_C_sf"/>
</dbReference>
<name>A0A0U2JSQ1_9ROSI</name>
<dbReference type="GO" id="GO:0005840">
    <property type="term" value="C:ribosome"/>
    <property type="evidence" value="ECO:0007669"/>
    <property type="project" value="UniProtKB-KW"/>
</dbReference>
<keyword evidence="2 4" id="KW-0689">Ribosomal protein</keyword>
<accession>A0A0U2JSQ1</accession>
<gene>
    <name evidence="4" type="primary">rps3</name>
</gene>
<dbReference type="GeneID" id="26834802"/>
<dbReference type="AlphaFoldDB" id="A0A0U2JSQ1"/>
<dbReference type="EMBL" id="KT981956">
    <property type="protein sequence ID" value="ALT22440.1"/>
    <property type="molecule type" value="Genomic_DNA"/>
</dbReference>
<sequence length="226" mass="26673">MGLDYLFVNKLLDFLSNYKCFIRIEALRLRRDSDYYSFVYMISLGYMKKPFFNINSIDFINLRKDLLEFTSKVILEFNNSYLSLEYPNYKIEFYRCTKTFYYVMSAISILNIGANTNISFFKSLNKLTSLLKSSKLTGYKLVIKGNYYKRPINYSKSFGKIPLNTIKNKTKVFVYSINTKYGLVGLKLHVNNNKNLLKKNSKFVINKRFCYKMSSRLTGLKNLFVK</sequence>
<organism evidence="4">
    <name type="scientific">Pilostyles hamiltonii</name>
    <dbReference type="NCBI Taxonomy" id="448041"/>
    <lineage>
        <taxon>Eukaryota</taxon>
        <taxon>Viridiplantae</taxon>
        <taxon>Streptophyta</taxon>
        <taxon>Embryophyta</taxon>
        <taxon>Tracheophyta</taxon>
        <taxon>Spermatophyta</taxon>
        <taxon>Magnoliopsida</taxon>
        <taxon>eudicotyledons</taxon>
        <taxon>Gunneridae</taxon>
        <taxon>Pentapetalae</taxon>
        <taxon>rosids</taxon>
        <taxon>fabids</taxon>
        <taxon>Cucurbitales</taxon>
        <taxon>Apodanthaceae</taxon>
        <taxon>Pilostyles</taxon>
    </lineage>
</organism>
<comment type="similarity">
    <text evidence="1">Belongs to the universal ribosomal protein uS3 family.</text>
</comment>
<proteinExistence type="inferred from homology"/>